<dbReference type="RefSeq" id="XP_031862639.1">
    <property type="nucleotide sequence ID" value="XM_032002832.1"/>
</dbReference>
<keyword evidence="7" id="KW-1185">Reference proteome</keyword>
<dbReference type="Proteomes" id="UP000322225">
    <property type="component" value="Chromosome 1"/>
</dbReference>
<comment type="cofactor">
    <cofactor evidence="1">
        <name>FAD</name>
        <dbReference type="ChEBI" id="CHEBI:57692"/>
    </cofactor>
</comment>
<dbReference type="OrthoDB" id="2219495at2759"/>
<dbReference type="GO" id="GO:0008115">
    <property type="term" value="F:sarcosine oxidase activity"/>
    <property type="evidence" value="ECO:0007669"/>
    <property type="project" value="TreeGrafter"/>
</dbReference>
<dbReference type="EMBL" id="CP144051">
    <property type="protein sequence ID" value="WWD16081.1"/>
    <property type="molecule type" value="Genomic_DNA"/>
</dbReference>
<dbReference type="GO" id="GO:0050660">
    <property type="term" value="F:flavin adenine dinucleotide binding"/>
    <property type="evidence" value="ECO:0007669"/>
    <property type="project" value="InterPro"/>
</dbReference>
<evidence type="ECO:0000256" key="2">
    <source>
        <dbReference type="ARBA" id="ARBA00010989"/>
    </source>
</evidence>
<gene>
    <name evidence="6" type="ORF">CI109_100506</name>
</gene>
<sequence>MQSTELTKTTPILIAGAGAFGLSTALHLVRSGYSEVTVIDPHPVPSPLSAANDINKIIRSEYPIPLYSNLAREAFHAWEHDPLFVPHFHKVGWFTGAASDDERARGIVSDMWATTSAEGNNPKAKFLDNGADLKDIAVQTAGSEKLRSWSGIYNPEAGWAHSGDSLIAVAKELKSRGVRFIHGPDGTFDSLHRDSSGEVDGITVQSGRYIPAEKVILAMGAVTGSKFEVKDALRAYGYALAMIQLESQEAKLYKDMPVLHSKAHGYIFEPSVDGRMKFALPGRYAWYGYGGVSRPEAAVSSYNNIPQQCRDEMRELLSIFLPQLADRPFAYEQLCWDADSVDDHFLIGYTPDSNKVLAATGGSYHGFKFFPILGKYIVDALEGNLAEDLRDAWAWRADEMAGVFESRGPNETRVLDRSKDRAYWGVAKL</sequence>
<comment type="similarity">
    <text evidence="2">Belongs to the MSOX/MTOX family.</text>
</comment>
<accession>A0A5M6C4I8</accession>
<dbReference type="PANTHER" id="PTHR10961:SF26">
    <property type="entry name" value="L-SACCHAROPINE OXIDASE"/>
    <property type="match status" value="1"/>
</dbReference>
<evidence type="ECO:0000256" key="1">
    <source>
        <dbReference type="ARBA" id="ARBA00001974"/>
    </source>
</evidence>
<dbReference type="GeneID" id="43586950"/>
<evidence type="ECO:0000256" key="4">
    <source>
        <dbReference type="ARBA" id="ARBA00022827"/>
    </source>
</evidence>
<dbReference type="InterPro" id="IPR006076">
    <property type="entry name" value="FAD-dep_OxRdtase"/>
</dbReference>
<name>A0A5M6C4I8_9TREE</name>
<evidence type="ECO:0000256" key="3">
    <source>
        <dbReference type="ARBA" id="ARBA00022630"/>
    </source>
</evidence>
<dbReference type="GO" id="GO:0051698">
    <property type="term" value="F:saccharopine oxidase activity"/>
    <property type="evidence" value="ECO:0007669"/>
    <property type="project" value="TreeGrafter"/>
</dbReference>
<dbReference type="KEGG" id="ksn:43586950"/>
<dbReference type="Gene3D" id="3.30.9.10">
    <property type="entry name" value="D-Amino Acid Oxidase, subunit A, domain 2"/>
    <property type="match status" value="1"/>
</dbReference>
<dbReference type="InterPro" id="IPR045170">
    <property type="entry name" value="MTOX"/>
</dbReference>
<proteinExistence type="inferred from homology"/>
<keyword evidence="5" id="KW-0560">Oxidoreductase</keyword>
<evidence type="ECO:0000313" key="7">
    <source>
        <dbReference type="Proteomes" id="UP000322225"/>
    </source>
</evidence>
<organism evidence="6 7">
    <name type="scientific">Kwoniella shandongensis</name>
    <dbReference type="NCBI Taxonomy" id="1734106"/>
    <lineage>
        <taxon>Eukaryota</taxon>
        <taxon>Fungi</taxon>
        <taxon>Dikarya</taxon>
        <taxon>Basidiomycota</taxon>
        <taxon>Agaricomycotina</taxon>
        <taxon>Tremellomycetes</taxon>
        <taxon>Tremellales</taxon>
        <taxon>Cryptococcaceae</taxon>
        <taxon>Kwoniella</taxon>
    </lineage>
</organism>
<dbReference type="AlphaFoldDB" id="A0A5M6C4I8"/>
<evidence type="ECO:0000313" key="6">
    <source>
        <dbReference type="EMBL" id="WWD16081.1"/>
    </source>
</evidence>
<protein>
    <submittedName>
        <fullName evidence="6">Uncharacterized protein</fullName>
    </submittedName>
</protein>
<keyword evidence="4" id="KW-0274">FAD</keyword>
<dbReference type="PANTHER" id="PTHR10961">
    <property type="entry name" value="PEROXISOMAL SARCOSINE OXIDASE"/>
    <property type="match status" value="1"/>
</dbReference>
<dbReference type="Gene3D" id="3.50.50.60">
    <property type="entry name" value="FAD/NAD(P)-binding domain"/>
    <property type="match status" value="1"/>
</dbReference>
<evidence type="ECO:0000256" key="5">
    <source>
        <dbReference type="ARBA" id="ARBA00023002"/>
    </source>
</evidence>
<reference evidence="6" key="2">
    <citation type="submission" date="2024-01" db="EMBL/GenBank/DDBJ databases">
        <title>Comparative genomics of Cryptococcus and Kwoniella reveals pathogenesis evolution and contrasting modes of karyotype evolution via chromosome fusion or intercentromeric recombination.</title>
        <authorList>
            <person name="Coelho M.A."/>
            <person name="David-Palma M."/>
            <person name="Shea T."/>
            <person name="Bowers K."/>
            <person name="McGinley-Smith S."/>
            <person name="Mohammad A.W."/>
            <person name="Gnirke A."/>
            <person name="Yurkov A.M."/>
            <person name="Nowrousian M."/>
            <person name="Sun S."/>
            <person name="Cuomo C.A."/>
            <person name="Heitman J."/>
        </authorList>
    </citation>
    <scope>NUCLEOTIDE SEQUENCE</scope>
    <source>
        <strain evidence="6">CBS 12478</strain>
    </source>
</reference>
<reference evidence="6" key="1">
    <citation type="submission" date="2017-08" db="EMBL/GenBank/DDBJ databases">
        <authorList>
            <person name="Cuomo C."/>
            <person name="Billmyre B."/>
            <person name="Heitman J."/>
        </authorList>
    </citation>
    <scope>NUCLEOTIDE SEQUENCE</scope>
    <source>
        <strain evidence="6">CBS 12478</strain>
    </source>
</reference>
<dbReference type="SUPFAM" id="SSF51905">
    <property type="entry name" value="FAD/NAD(P)-binding domain"/>
    <property type="match status" value="1"/>
</dbReference>
<keyword evidence="3" id="KW-0285">Flavoprotein</keyword>
<dbReference type="InterPro" id="IPR036188">
    <property type="entry name" value="FAD/NAD-bd_sf"/>
</dbReference>
<dbReference type="Pfam" id="PF01266">
    <property type="entry name" value="DAO"/>
    <property type="match status" value="1"/>
</dbReference>